<dbReference type="EMBL" id="CP012403">
    <property type="protein sequence ID" value="ALG73743.1"/>
    <property type="molecule type" value="Genomic_DNA"/>
</dbReference>
<evidence type="ECO:0000256" key="1">
    <source>
        <dbReference type="SAM" id="Phobius"/>
    </source>
</evidence>
<proteinExistence type="predicted"/>
<reference evidence="2 3" key="2">
    <citation type="journal article" date="2016" name="Genome Announc.">
        <title>Complete Genome Sequence of a Strain of Azospirillum thiophilum Isolated from a Sulfide Spring.</title>
        <authorList>
            <person name="Fomenkov A."/>
            <person name="Vincze T."/>
            <person name="Grabovich M."/>
            <person name="Anton B.P."/>
            <person name="Dubinina G."/>
            <person name="Orlova M."/>
            <person name="Belousova E."/>
            <person name="Roberts R.J."/>
        </authorList>
    </citation>
    <scope>NUCLEOTIDE SEQUENCE [LARGE SCALE GENOMIC DNA]</scope>
    <source>
        <strain evidence="2 3">BV-S</strain>
    </source>
</reference>
<accession>A0AAC8W298</accession>
<dbReference type="AlphaFoldDB" id="A0AAC8W298"/>
<sequence>MGSIRPSPVDATPTGRSAMMQDTVLTAASMAFGVNVLLLTLAASGRCDMQSRLCRVRIGQRRRAMAPFTPRHDGCRWEGTPP</sequence>
<name>A0AAC8W298_9PROT</name>
<reference evidence="3" key="1">
    <citation type="submission" date="2015-12" db="EMBL/GenBank/DDBJ databases">
        <title>Complete Genome Sequence of Azospirillum thiophilum BV-S.</title>
        <authorList>
            <person name="Fomenkov A."/>
            <person name="Vincze T."/>
            <person name="Grabovich M."/>
            <person name="Dubinina G."/>
            <person name="Orlova M."/>
            <person name="Belousova E."/>
            <person name="Roberts R.J."/>
        </authorList>
    </citation>
    <scope>NUCLEOTIDE SEQUENCE [LARGE SCALE GENOMIC DNA]</scope>
    <source>
        <strain evidence="3">BV-S</strain>
    </source>
</reference>
<gene>
    <name evidence="2" type="ORF">AL072_22680</name>
</gene>
<feature type="transmembrane region" description="Helical" evidence="1">
    <location>
        <begin position="24"/>
        <end position="43"/>
    </location>
</feature>
<keyword evidence="1" id="KW-0472">Membrane</keyword>
<keyword evidence="1" id="KW-1133">Transmembrane helix</keyword>
<keyword evidence="1" id="KW-0812">Transmembrane</keyword>
<keyword evidence="3" id="KW-1185">Reference proteome</keyword>
<organism evidence="2 3">
    <name type="scientific">Azospirillum thiophilum</name>
    <dbReference type="NCBI Taxonomy" id="528244"/>
    <lineage>
        <taxon>Bacteria</taxon>
        <taxon>Pseudomonadati</taxon>
        <taxon>Pseudomonadota</taxon>
        <taxon>Alphaproteobacteria</taxon>
        <taxon>Rhodospirillales</taxon>
        <taxon>Azospirillaceae</taxon>
        <taxon>Azospirillum</taxon>
    </lineage>
</organism>
<dbReference type="Proteomes" id="UP000069935">
    <property type="component" value="Chromosome 3"/>
</dbReference>
<evidence type="ECO:0000313" key="2">
    <source>
        <dbReference type="EMBL" id="ALG73743.1"/>
    </source>
</evidence>
<evidence type="ECO:0000313" key="3">
    <source>
        <dbReference type="Proteomes" id="UP000069935"/>
    </source>
</evidence>
<protein>
    <submittedName>
        <fullName evidence="2">Uncharacterized protein</fullName>
    </submittedName>
</protein>
<dbReference type="KEGG" id="ati:AL072_22680"/>